<dbReference type="Gene3D" id="2.80.10.50">
    <property type="match status" value="1"/>
</dbReference>
<dbReference type="InterPro" id="IPR026444">
    <property type="entry name" value="Secre_tail"/>
</dbReference>
<organism evidence="2 3">
    <name type="scientific">Panacibacter ginsenosidivorans</name>
    <dbReference type="NCBI Taxonomy" id="1813871"/>
    <lineage>
        <taxon>Bacteria</taxon>
        <taxon>Pseudomonadati</taxon>
        <taxon>Bacteroidota</taxon>
        <taxon>Chitinophagia</taxon>
        <taxon>Chitinophagales</taxon>
        <taxon>Chitinophagaceae</taxon>
        <taxon>Panacibacter</taxon>
    </lineage>
</organism>
<dbReference type="Pfam" id="PF18962">
    <property type="entry name" value="Por_Secre_tail"/>
    <property type="match status" value="1"/>
</dbReference>
<accession>A0A5B8VD00</accession>
<protein>
    <submittedName>
        <fullName evidence="2">T9SS type A sorting domain-containing protein</fullName>
    </submittedName>
</protein>
<dbReference type="InterPro" id="IPR013431">
    <property type="entry name" value="Delta_60_rpt"/>
</dbReference>
<dbReference type="RefSeq" id="WP_147192221.1">
    <property type="nucleotide sequence ID" value="NZ_CP042435.1"/>
</dbReference>
<name>A0A5B8VD00_9BACT</name>
<dbReference type="Pfam" id="PF17164">
    <property type="entry name" value="DUF5122"/>
    <property type="match status" value="1"/>
</dbReference>
<gene>
    <name evidence="2" type="ORF">FRZ67_19270</name>
</gene>
<dbReference type="NCBIfam" id="TIGR04183">
    <property type="entry name" value="Por_Secre_tail"/>
    <property type="match status" value="1"/>
</dbReference>
<dbReference type="Proteomes" id="UP000321533">
    <property type="component" value="Chromosome"/>
</dbReference>
<evidence type="ECO:0000313" key="3">
    <source>
        <dbReference type="Proteomes" id="UP000321533"/>
    </source>
</evidence>
<proteinExistence type="predicted"/>
<reference evidence="2 3" key="1">
    <citation type="journal article" date="2016" name="Int. J. Syst. Evol. Microbiol.">
        <title>Panacibacter ginsenosidivorans gen. nov., sp. nov., with ginsenoside converting activity isolated from soil of a ginseng field.</title>
        <authorList>
            <person name="Siddiqi M.Z."/>
            <person name="Muhammad Shafi S."/>
            <person name="Choi K.D."/>
            <person name="Im W.T."/>
        </authorList>
    </citation>
    <scope>NUCLEOTIDE SEQUENCE [LARGE SCALE GENOMIC DNA]</scope>
    <source>
        <strain evidence="2 3">Gsoil1550</strain>
    </source>
</reference>
<feature type="domain" description="Secretion system C-terminal sorting" evidence="1">
    <location>
        <begin position="111"/>
        <end position="185"/>
    </location>
</feature>
<evidence type="ECO:0000259" key="1">
    <source>
        <dbReference type="Pfam" id="PF18962"/>
    </source>
</evidence>
<keyword evidence="3" id="KW-1185">Reference proteome</keyword>
<sequence length="192" mass="20982">MAIQDNGKIVLAGNINNSSYNAIGLARLNSNGTADLTFGNNGRDTFFSVSSARSLGVNEMIVQPDGKILTTGYLQLNKDNFFTARYLNTQQIKTVASNNEIIASNVLKAGMYPNPVTGSQITLQFNMAYTGKVMIDIYDINGKQMLQPVNKNEHGGIVTENIVIPSSVPNGTYLITILANNEKKLLKFELMR</sequence>
<dbReference type="EMBL" id="CP042435">
    <property type="protein sequence ID" value="QEC69344.1"/>
    <property type="molecule type" value="Genomic_DNA"/>
</dbReference>
<dbReference type="OrthoDB" id="9805017at2"/>
<dbReference type="AlphaFoldDB" id="A0A5B8VD00"/>
<evidence type="ECO:0000313" key="2">
    <source>
        <dbReference type="EMBL" id="QEC69344.1"/>
    </source>
</evidence>
<dbReference type="KEGG" id="pgin:FRZ67_19270"/>